<name>A0A2H1L9V1_9MICO</name>
<protein>
    <submittedName>
        <fullName evidence="1">Uncharacterized protein</fullName>
    </submittedName>
</protein>
<evidence type="ECO:0000313" key="2">
    <source>
        <dbReference type="Proteomes" id="UP000234462"/>
    </source>
</evidence>
<organism evidence="1 2">
    <name type="scientific">Brevibacterium jeotgali</name>
    <dbReference type="NCBI Taxonomy" id="1262550"/>
    <lineage>
        <taxon>Bacteria</taxon>
        <taxon>Bacillati</taxon>
        <taxon>Actinomycetota</taxon>
        <taxon>Actinomycetes</taxon>
        <taxon>Micrococcales</taxon>
        <taxon>Brevibacteriaceae</taxon>
        <taxon>Brevibacterium</taxon>
    </lineage>
</organism>
<dbReference type="Proteomes" id="UP000234462">
    <property type="component" value="Unassembled WGS sequence"/>
</dbReference>
<dbReference type="EMBL" id="FXZM01000023">
    <property type="protein sequence ID" value="SMY13243.1"/>
    <property type="molecule type" value="Genomic_DNA"/>
</dbReference>
<proteinExistence type="predicted"/>
<sequence>MQSGTDWSGRNDIGKVEVWSDGTFSDGLTASRDGDGGLAFFSAVREHHGFVKPTFEITPTFLWYWDAFPSGGGWSYFDSAGRSVELIRLIVNESVEPV</sequence>
<gene>
    <name evidence="1" type="ORF">BJEO58_02855</name>
</gene>
<dbReference type="AlphaFoldDB" id="A0A2H1L9V1"/>
<reference evidence="2" key="1">
    <citation type="submission" date="2017-03" db="EMBL/GenBank/DDBJ databases">
        <authorList>
            <person name="Monnet C."/>
        </authorList>
    </citation>
    <scope>NUCLEOTIDE SEQUENCE [LARGE SCALE GENOMIC DNA]</scope>
    <source>
        <strain evidence="2">SJ5-8</strain>
    </source>
</reference>
<keyword evidence="2" id="KW-1185">Reference proteome</keyword>
<accession>A0A2H1L9V1</accession>
<evidence type="ECO:0000313" key="1">
    <source>
        <dbReference type="EMBL" id="SMY13243.1"/>
    </source>
</evidence>